<evidence type="ECO:0000313" key="3">
    <source>
        <dbReference type="Proteomes" id="UP000530571"/>
    </source>
</evidence>
<dbReference type="AlphaFoldDB" id="A0A7W6PAA9"/>
<name>A0A7W6PAA9_9HYPH</name>
<dbReference type="Pfam" id="PF06059">
    <property type="entry name" value="DUF930"/>
    <property type="match status" value="1"/>
</dbReference>
<organism evidence="2 3">
    <name type="scientific">Martelella radicis</name>
    <dbReference type="NCBI Taxonomy" id="1397476"/>
    <lineage>
        <taxon>Bacteria</taxon>
        <taxon>Pseudomonadati</taxon>
        <taxon>Pseudomonadota</taxon>
        <taxon>Alphaproteobacteria</taxon>
        <taxon>Hyphomicrobiales</taxon>
        <taxon>Aurantimonadaceae</taxon>
        <taxon>Martelella</taxon>
    </lineage>
</organism>
<accession>A0A7W6PAA9</accession>
<keyword evidence="1" id="KW-0732">Signal</keyword>
<dbReference type="Proteomes" id="UP000530571">
    <property type="component" value="Unassembled WGS sequence"/>
</dbReference>
<evidence type="ECO:0000256" key="1">
    <source>
        <dbReference type="SAM" id="SignalP"/>
    </source>
</evidence>
<feature type="chain" id="PRO_5030780229" description="DUF930 domain-containing protein" evidence="1">
    <location>
        <begin position="21"/>
        <end position="129"/>
    </location>
</feature>
<reference evidence="2 3" key="1">
    <citation type="submission" date="2020-08" db="EMBL/GenBank/DDBJ databases">
        <title>Genomic Encyclopedia of Type Strains, Phase IV (KMG-IV): sequencing the most valuable type-strain genomes for metagenomic binning, comparative biology and taxonomic classification.</title>
        <authorList>
            <person name="Goeker M."/>
        </authorList>
    </citation>
    <scope>NUCLEOTIDE SEQUENCE [LARGE SCALE GENOMIC DNA]</scope>
    <source>
        <strain evidence="2 3">DSM 28101</strain>
    </source>
</reference>
<keyword evidence="3" id="KW-1185">Reference proteome</keyword>
<dbReference type="RefSeq" id="WP_183483468.1">
    <property type="nucleotide sequence ID" value="NZ_JACIDZ010000003.1"/>
</dbReference>
<evidence type="ECO:0000313" key="2">
    <source>
        <dbReference type="EMBL" id="MBB4121242.1"/>
    </source>
</evidence>
<feature type="signal peptide" evidence="1">
    <location>
        <begin position="1"/>
        <end position="20"/>
    </location>
</feature>
<proteinExistence type="predicted"/>
<dbReference type="EMBL" id="JACIDZ010000003">
    <property type="protein sequence ID" value="MBB4121242.1"/>
    <property type="molecule type" value="Genomic_DNA"/>
</dbReference>
<protein>
    <recommendedName>
        <fullName evidence="4">DUF930 domain-containing protein</fullName>
    </recommendedName>
</protein>
<comment type="caution">
    <text evidence="2">The sequence shown here is derived from an EMBL/GenBank/DDBJ whole genome shotgun (WGS) entry which is preliminary data.</text>
</comment>
<sequence>MFRTVLVAACVVLAGSQAFALNKRIAAELERLDPEEELEQRCDVEALSRIDAARRDMTPDKVIAYTFAPPEVKGNTIDADGAVFRSRGHWYHLRYHCVTDASELAVTDFSFRIGKEIPRSEWDRNYLYP</sequence>
<evidence type="ECO:0008006" key="4">
    <source>
        <dbReference type="Google" id="ProtNLM"/>
    </source>
</evidence>
<dbReference type="InterPro" id="IPR009273">
    <property type="entry name" value="DUF930"/>
</dbReference>
<gene>
    <name evidence="2" type="ORF">GGR30_001156</name>
</gene>